<reference evidence="2 3" key="1">
    <citation type="submission" date="2020-03" db="EMBL/GenBank/DDBJ databases">
        <title>Soil Listeria distribution.</title>
        <authorList>
            <person name="Liao J."/>
            <person name="Wiedmann M."/>
        </authorList>
    </citation>
    <scope>NUCLEOTIDE SEQUENCE [LARGE SCALE GENOMIC DNA]</scope>
    <source>
        <strain evidence="2 3">FSL L7-0149</strain>
    </source>
</reference>
<dbReference type="RefSeq" id="WP_185541883.1">
    <property type="nucleotide sequence ID" value="NZ_JAARZA010000022.1"/>
</dbReference>
<name>A0A842EWE9_9LIST</name>
<dbReference type="AlphaFoldDB" id="A0A842EWE9"/>
<evidence type="ECO:0000313" key="3">
    <source>
        <dbReference type="Proteomes" id="UP000553016"/>
    </source>
</evidence>
<proteinExistence type="predicted"/>
<keyword evidence="1" id="KW-0175">Coiled coil</keyword>
<dbReference type="Proteomes" id="UP000553016">
    <property type="component" value="Unassembled WGS sequence"/>
</dbReference>
<comment type="caution">
    <text evidence="2">The sequence shown here is derived from an EMBL/GenBank/DDBJ whole genome shotgun (WGS) entry which is preliminary data.</text>
</comment>
<protein>
    <submittedName>
        <fullName evidence="2">Uncharacterized protein</fullName>
    </submittedName>
</protein>
<dbReference type="EMBL" id="JAARZA010000022">
    <property type="protein sequence ID" value="MBC2242407.1"/>
    <property type="molecule type" value="Genomic_DNA"/>
</dbReference>
<organism evidence="2 3">
    <name type="scientific">Listeria booriae</name>
    <dbReference type="NCBI Taxonomy" id="1552123"/>
    <lineage>
        <taxon>Bacteria</taxon>
        <taxon>Bacillati</taxon>
        <taxon>Bacillota</taxon>
        <taxon>Bacilli</taxon>
        <taxon>Bacillales</taxon>
        <taxon>Listeriaceae</taxon>
        <taxon>Listeria</taxon>
    </lineage>
</organism>
<accession>A0A842EWE9</accession>
<feature type="coiled-coil region" evidence="1">
    <location>
        <begin position="57"/>
        <end position="84"/>
    </location>
</feature>
<evidence type="ECO:0000313" key="2">
    <source>
        <dbReference type="EMBL" id="MBC2242407.1"/>
    </source>
</evidence>
<evidence type="ECO:0000256" key="1">
    <source>
        <dbReference type="SAM" id="Coils"/>
    </source>
</evidence>
<sequence>MTTFSDIYANARGYRDDFLKLNNLVQQLSSEKAKGDPLVSWFRLRDRRVNEVLEPMQIELRNRIKKLEREMNEDEANIELLNKARNAIANDNMELANRITRDFDVEIAKNSDEAYVQLGSLQKVIEKRKIICSDDILRCKECMKDTRRAKTTFLSARRTKEIDRASFSVAIRSINDWRSSLDIDVPELKELPESYDVANVSSLHEQIRATVGNIDSRYKMKIFASPIRTVRTIIHDVGNDRGKKAFANRSNELLSNVNESIDIFNKKYWQITGSRWERIGTNQHGYRLVPPTHTEIPKI</sequence>
<gene>
    <name evidence="2" type="ORF">HCB35_18205</name>
</gene>